<dbReference type="RefSeq" id="WP_267620562.1">
    <property type="nucleotide sequence ID" value="NZ_JAODIW010000005.1"/>
</dbReference>
<feature type="domain" description="KARI N-terminal Rossmann" evidence="13">
    <location>
        <begin position="17"/>
        <end position="196"/>
    </location>
</feature>
<dbReference type="EC" id="1.1.1.86" evidence="10"/>
<dbReference type="GO" id="GO:0009099">
    <property type="term" value="P:L-valine biosynthetic process"/>
    <property type="evidence" value="ECO:0007669"/>
    <property type="project" value="UniProtKB-UniRule"/>
</dbReference>
<dbReference type="InterPro" id="IPR013023">
    <property type="entry name" value="KARI"/>
</dbReference>
<feature type="binding site" evidence="11">
    <location>
        <position position="205"/>
    </location>
    <ligand>
        <name>Mg(2+)</name>
        <dbReference type="ChEBI" id="CHEBI:18420"/>
        <label>1</label>
    </ligand>
</feature>
<feature type="binding site" evidence="11">
    <location>
        <position position="205"/>
    </location>
    <ligand>
        <name>Mg(2+)</name>
        <dbReference type="ChEBI" id="CHEBI:18420"/>
        <label>2</label>
    </ligand>
</feature>
<dbReference type="InterPro" id="IPR036291">
    <property type="entry name" value="NAD(P)-bd_dom_sf"/>
</dbReference>
<dbReference type="Proteomes" id="UP001595921">
    <property type="component" value="Unassembled WGS sequence"/>
</dbReference>
<keyword evidence="6 11" id="KW-0479">Metal-binding</keyword>
<evidence type="ECO:0000256" key="4">
    <source>
        <dbReference type="ARBA" id="ARBA00010318"/>
    </source>
</evidence>
<evidence type="ECO:0000259" key="13">
    <source>
        <dbReference type="PROSITE" id="PS51850"/>
    </source>
</evidence>
<dbReference type="NCBIfam" id="TIGR00465">
    <property type="entry name" value="ilvC"/>
    <property type="match status" value="1"/>
</dbReference>
<feature type="binding site" evidence="11">
    <location>
        <position position="209"/>
    </location>
    <ligand>
        <name>Mg(2+)</name>
        <dbReference type="ChEBI" id="CHEBI:18420"/>
        <label>1</label>
    </ligand>
</feature>
<evidence type="ECO:0000313" key="16">
    <source>
        <dbReference type="Proteomes" id="UP001595921"/>
    </source>
</evidence>
<reference evidence="15 16" key="1">
    <citation type="journal article" date="2019" name="Int. J. Syst. Evol. Microbiol.">
        <title>The Global Catalogue of Microorganisms (GCM) 10K type strain sequencing project: providing services to taxonomists for standard genome sequencing and annotation.</title>
        <authorList>
            <consortium name="The Broad Institute Genomics Platform"/>
            <consortium name="The Broad Institute Genome Sequencing Center for Infectious Disease"/>
            <person name="Wu L."/>
            <person name="Ma J."/>
        </authorList>
    </citation>
    <scope>NUCLEOTIDE SEQUENCE [LARGE SCALE GENOMIC DNA]</scope>
    <source>
        <strain evidence="15 16">CGMCC 1.12553</strain>
    </source>
</reference>
<evidence type="ECO:0000256" key="1">
    <source>
        <dbReference type="ARBA" id="ARBA00001946"/>
    </source>
</evidence>
<keyword evidence="16" id="KW-1185">Reference proteome</keyword>
<organism evidence="15 16">
    <name type="scientific">Halobium salinum</name>
    <dbReference type="NCBI Taxonomy" id="1364940"/>
    <lineage>
        <taxon>Archaea</taxon>
        <taxon>Methanobacteriati</taxon>
        <taxon>Methanobacteriota</taxon>
        <taxon>Stenosarchaea group</taxon>
        <taxon>Halobacteria</taxon>
        <taxon>Halobacteriales</taxon>
        <taxon>Haloferacaceae</taxon>
        <taxon>Halobium</taxon>
    </lineage>
</organism>
<dbReference type="AlphaFoldDB" id="A0ABD5PJ17"/>
<evidence type="ECO:0000259" key="14">
    <source>
        <dbReference type="PROSITE" id="PS51851"/>
    </source>
</evidence>
<evidence type="ECO:0000256" key="10">
    <source>
        <dbReference type="NCBIfam" id="TIGR00465"/>
    </source>
</evidence>
<dbReference type="GO" id="GO:0004455">
    <property type="term" value="F:ketol-acid reductoisomerase activity"/>
    <property type="evidence" value="ECO:0007669"/>
    <property type="project" value="UniProtKB-UniRule"/>
</dbReference>
<sequence length="345" mass="38050">MEPTDDSEDSDAAETTATVYHESDASLDPLDGRTIAVLGYGNQGRSQALNMRDEGLDVVVGNRADDSRERAREDGFDAYPMAEATARADIVLFLVPDEVQPEVYERTVGPNLDAGDTLVFASGYNVTYDYIEVDPAVDVVLVAPRMIGAVVRELYEEGRGAPALLAVHRDATGEAKARALAIAAGIGSMRSGVVETDFETETRTDLLSEQGLFPVFAAALLARFEVESEAGVPPEVTLLESYLSREMAHIFEKCATEGLIGQMDLHSRTSQYGQLLGLEAFDREPIREFMRERLEAIDSGAFAEEWTREQESEDSRLERLRRRYEGSEFVETEQATLDAFGLRET</sequence>
<dbReference type="PIRSF" id="PIRSF000116">
    <property type="entry name" value="IlvC_gammaproteo"/>
    <property type="match status" value="1"/>
</dbReference>
<name>A0ABD5PJ17_9EURY</name>
<dbReference type="EMBL" id="JBHSDS010000017">
    <property type="protein sequence ID" value="MFC4360409.1"/>
    <property type="molecule type" value="Genomic_DNA"/>
</dbReference>
<evidence type="ECO:0000256" key="6">
    <source>
        <dbReference type="ARBA" id="ARBA00022723"/>
    </source>
</evidence>
<dbReference type="PROSITE" id="PS51850">
    <property type="entry name" value="KARI_N"/>
    <property type="match status" value="1"/>
</dbReference>
<keyword evidence="9 11" id="KW-0100">Branched-chain amino acid biosynthesis</keyword>
<feature type="domain" description="KARI C-terminal knotted" evidence="14">
    <location>
        <begin position="197"/>
        <end position="345"/>
    </location>
</feature>
<protein>
    <recommendedName>
        <fullName evidence="10">Ketol-acid reductoisomerase</fullName>
        <ecNumber evidence="10">1.1.1.86</ecNumber>
    </recommendedName>
</protein>
<comment type="caution">
    <text evidence="11">Lacks conserved residue(s) required for the propagation of feature annotation.</text>
</comment>
<comment type="cofactor">
    <cofactor evidence="1">
        <name>Mg(2+)</name>
        <dbReference type="ChEBI" id="CHEBI:18420"/>
    </cofactor>
</comment>
<feature type="region of interest" description="Disordered" evidence="12">
    <location>
        <begin position="1"/>
        <end position="25"/>
    </location>
</feature>
<comment type="pathway">
    <text evidence="2">Amino-acid biosynthesis; L-valine biosynthesis; L-valine from pyruvate: step 2/4.</text>
</comment>
<keyword evidence="8 11" id="KW-0560">Oxidoreductase</keyword>
<comment type="caution">
    <text evidence="15">The sequence shown here is derived from an EMBL/GenBank/DDBJ whole genome shotgun (WGS) entry which is preliminary data.</text>
</comment>
<dbReference type="InterPro" id="IPR013116">
    <property type="entry name" value="KARI_N"/>
</dbReference>
<evidence type="ECO:0000256" key="3">
    <source>
        <dbReference type="ARBA" id="ARBA00004885"/>
    </source>
</evidence>
<dbReference type="GO" id="GO:0046872">
    <property type="term" value="F:metal ion binding"/>
    <property type="evidence" value="ECO:0007669"/>
    <property type="project" value="UniProtKB-UniRule"/>
</dbReference>
<dbReference type="PANTHER" id="PTHR21371:SF1">
    <property type="entry name" value="KETOL-ACID REDUCTOISOMERASE, MITOCHONDRIAL"/>
    <property type="match status" value="1"/>
</dbReference>
<dbReference type="Gene3D" id="6.10.240.10">
    <property type="match status" value="1"/>
</dbReference>
<dbReference type="SUPFAM" id="SSF48179">
    <property type="entry name" value="6-phosphogluconate dehydrogenase C-terminal domain-like"/>
    <property type="match status" value="1"/>
</dbReference>
<evidence type="ECO:0000256" key="7">
    <source>
        <dbReference type="ARBA" id="ARBA00022842"/>
    </source>
</evidence>
<evidence type="ECO:0000256" key="12">
    <source>
        <dbReference type="SAM" id="MobiDB-lite"/>
    </source>
</evidence>
<evidence type="ECO:0000256" key="2">
    <source>
        <dbReference type="ARBA" id="ARBA00004864"/>
    </source>
</evidence>
<evidence type="ECO:0000313" key="15">
    <source>
        <dbReference type="EMBL" id="MFC4360409.1"/>
    </source>
</evidence>
<dbReference type="SUPFAM" id="SSF51735">
    <property type="entry name" value="NAD(P)-binding Rossmann-fold domains"/>
    <property type="match status" value="1"/>
</dbReference>
<dbReference type="InterPro" id="IPR014359">
    <property type="entry name" value="KARI_prok"/>
</dbReference>
<proteinExistence type="inferred from homology"/>
<accession>A0ABD5PJ17</accession>
<comment type="similarity">
    <text evidence="4 11">Belongs to the ketol-acid reductoisomerase family.</text>
</comment>
<evidence type="ECO:0000256" key="9">
    <source>
        <dbReference type="ARBA" id="ARBA00023304"/>
    </source>
</evidence>
<dbReference type="InterPro" id="IPR000506">
    <property type="entry name" value="KARI_C"/>
</dbReference>
<dbReference type="GO" id="GO:0009097">
    <property type="term" value="P:isoleucine biosynthetic process"/>
    <property type="evidence" value="ECO:0007669"/>
    <property type="project" value="UniProtKB-UniRule"/>
</dbReference>
<gene>
    <name evidence="15" type="primary">ilvC</name>
    <name evidence="15" type="ORF">ACFO0N_20880</name>
</gene>
<comment type="pathway">
    <text evidence="3">Amino-acid biosynthesis; L-isoleucine biosynthesis; L-isoleucine from 2-oxobutanoate: step 2/4.</text>
</comment>
<evidence type="ECO:0000256" key="5">
    <source>
        <dbReference type="ARBA" id="ARBA00022605"/>
    </source>
</evidence>
<dbReference type="Gene3D" id="3.40.50.720">
    <property type="entry name" value="NAD(P)-binding Rossmann-like Domain"/>
    <property type="match status" value="1"/>
</dbReference>
<evidence type="ECO:0000256" key="11">
    <source>
        <dbReference type="PROSITE-ProRule" id="PRU01198"/>
    </source>
</evidence>
<dbReference type="PROSITE" id="PS51851">
    <property type="entry name" value="KARI_C"/>
    <property type="match status" value="1"/>
</dbReference>
<dbReference type="InterPro" id="IPR008927">
    <property type="entry name" value="6-PGluconate_DH-like_C_sf"/>
</dbReference>
<dbReference type="Pfam" id="PF01450">
    <property type="entry name" value="KARI_C"/>
    <property type="match status" value="1"/>
</dbReference>
<keyword evidence="7 11" id="KW-0460">Magnesium</keyword>
<feature type="compositionally biased region" description="Acidic residues" evidence="12">
    <location>
        <begin position="1"/>
        <end position="12"/>
    </location>
</feature>
<evidence type="ECO:0000256" key="8">
    <source>
        <dbReference type="ARBA" id="ARBA00023002"/>
    </source>
</evidence>
<dbReference type="PANTHER" id="PTHR21371">
    <property type="entry name" value="KETOL-ACID REDUCTOISOMERASE, MITOCHONDRIAL"/>
    <property type="match status" value="1"/>
</dbReference>
<dbReference type="Pfam" id="PF07991">
    <property type="entry name" value="KARI_N"/>
    <property type="match status" value="1"/>
</dbReference>
<keyword evidence="5 11" id="KW-0028">Amino-acid biosynthesis</keyword>